<dbReference type="SUPFAM" id="SSF49482">
    <property type="entry name" value="Aromatic compound dioxygenase"/>
    <property type="match status" value="1"/>
</dbReference>
<dbReference type="InterPro" id="IPR015889">
    <property type="entry name" value="Intradiol_dOase_core"/>
</dbReference>
<dbReference type="AlphaFoldDB" id="A0A1G1T3K1"/>
<proteinExistence type="predicted"/>
<evidence type="ECO:0000313" key="3">
    <source>
        <dbReference type="EMBL" id="OGX85458.1"/>
    </source>
</evidence>
<evidence type="ECO:0000313" key="4">
    <source>
        <dbReference type="Proteomes" id="UP000176294"/>
    </source>
</evidence>
<feature type="region of interest" description="Disordered" evidence="1">
    <location>
        <begin position="236"/>
        <end position="287"/>
    </location>
</feature>
<accession>A0A1G1T3K1</accession>
<feature type="compositionally biased region" description="Basic and acidic residues" evidence="1">
    <location>
        <begin position="237"/>
        <end position="247"/>
    </location>
</feature>
<sequence>MNRSFSIALRLVAGGVFFFLTACKDDPTTGTTRVDGQVVERQGRRPVGNGTVQVWLAGKGGGYGPVGTPQPCDAQGRFSFDFDATNETGYLLKAQAPPGYLTDWAEAPALTAGRKNTGLTVPVLAPAWLRLVLVDEPPKSRVILTITGYAGSGETLRFPNDTLLVRPILAGVTPSIAWFINDQGQSKQSFQLIQPAALDTVTVRIPFYRVPPVCRAPEPMSCPVISCGRQLAGGLWRRPDVGHDPGRRRGGAAPEPQARGQRHDAGLAGGPGRGKRSRTHHRAGDAG</sequence>
<evidence type="ECO:0000256" key="1">
    <source>
        <dbReference type="SAM" id="MobiDB-lite"/>
    </source>
</evidence>
<comment type="caution">
    <text evidence="3">The sequence shown here is derived from an EMBL/GenBank/DDBJ whole genome shotgun (WGS) entry which is preliminary data.</text>
</comment>
<evidence type="ECO:0008006" key="5">
    <source>
        <dbReference type="Google" id="ProtNLM"/>
    </source>
</evidence>
<feature type="chain" id="PRO_5009578905" description="Carboxypeptidase regulatory-like domain-containing protein" evidence="2">
    <location>
        <begin position="25"/>
        <end position="287"/>
    </location>
</feature>
<dbReference type="GO" id="GO:0005506">
    <property type="term" value="F:iron ion binding"/>
    <property type="evidence" value="ECO:0007669"/>
    <property type="project" value="InterPro"/>
</dbReference>
<dbReference type="OrthoDB" id="873993at2"/>
<dbReference type="PROSITE" id="PS51257">
    <property type="entry name" value="PROKAR_LIPOPROTEIN"/>
    <property type="match status" value="1"/>
</dbReference>
<feature type="signal peptide" evidence="2">
    <location>
        <begin position="1"/>
        <end position="24"/>
    </location>
</feature>
<dbReference type="RefSeq" id="WP_070728326.1">
    <property type="nucleotide sequence ID" value="NZ_MDZB01000105.1"/>
</dbReference>
<keyword evidence="2" id="KW-0732">Signal</keyword>
<keyword evidence="4" id="KW-1185">Reference proteome</keyword>
<organism evidence="3 4">
    <name type="scientific">Hymenobacter lapidarius</name>
    <dbReference type="NCBI Taxonomy" id="1908237"/>
    <lineage>
        <taxon>Bacteria</taxon>
        <taxon>Pseudomonadati</taxon>
        <taxon>Bacteroidota</taxon>
        <taxon>Cytophagia</taxon>
        <taxon>Cytophagales</taxon>
        <taxon>Hymenobacteraceae</taxon>
        <taxon>Hymenobacter</taxon>
    </lineage>
</organism>
<reference evidence="3 4" key="1">
    <citation type="submission" date="2016-08" db="EMBL/GenBank/DDBJ databases">
        <title>Hymenobacter coccineus sp. nov., Hymenobacter lapidarius sp. nov. and Hymenobacter glacialis sp. nov., isolated from Antarctic soil.</title>
        <authorList>
            <person name="Sedlacek I."/>
            <person name="Kralova S."/>
            <person name="Kyrova K."/>
            <person name="Maslanova I."/>
            <person name="Stankova E."/>
            <person name="Vrbovska V."/>
            <person name="Nemec M."/>
            <person name="Bartak M."/>
            <person name="Svec P."/>
            <person name="Busse H.-J."/>
            <person name="Pantucek R."/>
        </authorList>
    </citation>
    <scope>NUCLEOTIDE SEQUENCE [LARGE SCALE GENOMIC DNA]</scope>
    <source>
        <strain evidence="3 4">CCM 8643</strain>
    </source>
</reference>
<evidence type="ECO:0000256" key="2">
    <source>
        <dbReference type="SAM" id="SignalP"/>
    </source>
</evidence>
<dbReference type="Proteomes" id="UP000176294">
    <property type="component" value="Unassembled WGS sequence"/>
</dbReference>
<dbReference type="GO" id="GO:0016702">
    <property type="term" value="F:oxidoreductase activity, acting on single donors with incorporation of molecular oxygen, incorporation of two atoms of oxygen"/>
    <property type="evidence" value="ECO:0007669"/>
    <property type="project" value="InterPro"/>
</dbReference>
<dbReference type="EMBL" id="MDZB01000105">
    <property type="protein sequence ID" value="OGX85458.1"/>
    <property type="molecule type" value="Genomic_DNA"/>
</dbReference>
<gene>
    <name evidence="3" type="ORF">BEN47_14715</name>
</gene>
<protein>
    <recommendedName>
        <fullName evidence="5">Carboxypeptidase regulatory-like domain-containing protein</fullName>
    </recommendedName>
</protein>
<name>A0A1G1T3K1_9BACT</name>